<keyword evidence="2" id="KW-1185">Reference proteome</keyword>
<reference evidence="1 2" key="1">
    <citation type="journal article" date="2022" name="Nat. Ecol. Evol.">
        <title>A masculinizing supergene underlies an exaggerated male reproductive morph in a spider.</title>
        <authorList>
            <person name="Hendrickx F."/>
            <person name="De Corte Z."/>
            <person name="Sonet G."/>
            <person name="Van Belleghem S.M."/>
            <person name="Kostlbacher S."/>
            <person name="Vangestel C."/>
        </authorList>
    </citation>
    <scope>NUCLEOTIDE SEQUENCE [LARGE SCALE GENOMIC DNA]</scope>
    <source>
        <strain evidence="1">W744_W776</strain>
    </source>
</reference>
<accession>A0AAV6U918</accession>
<name>A0AAV6U918_9ARAC</name>
<sequence>MLDSPRLAWSFEMCGGLCERIQAITHSGHRKQPRRYFQKLLSVLFLSLVKSCERRLTNVSDWSWNGDGRFCSSPMKDNGKGVRATFYG</sequence>
<dbReference type="AlphaFoldDB" id="A0AAV6U918"/>
<proteinExistence type="predicted"/>
<gene>
    <name evidence="1" type="ORF">JTE90_002287</name>
</gene>
<comment type="caution">
    <text evidence="1">The sequence shown here is derived from an EMBL/GenBank/DDBJ whole genome shotgun (WGS) entry which is preliminary data.</text>
</comment>
<organism evidence="1 2">
    <name type="scientific">Oedothorax gibbosus</name>
    <dbReference type="NCBI Taxonomy" id="931172"/>
    <lineage>
        <taxon>Eukaryota</taxon>
        <taxon>Metazoa</taxon>
        <taxon>Ecdysozoa</taxon>
        <taxon>Arthropoda</taxon>
        <taxon>Chelicerata</taxon>
        <taxon>Arachnida</taxon>
        <taxon>Araneae</taxon>
        <taxon>Araneomorphae</taxon>
        <taxon>Entelegynae</taxon>
        <taxon>Araneoidea</taxon>
        <taxon>Linyphiidae</taxon>
        <taxon>Erigoninae</taxon>
        <taxon>Oedothorax</taxon>
    </lineage>
</organism>
<evidence type="ECO:0000313" key="2">
    <source>
        <dbReference type="Proteomes" id="UP000827092"/>
    </source>
</evidence>
<dbReference type="Proteomes" id="UP000827092">
    <property type="component" value="Unassembled WGS sequence"/>
</dbReference>
<protein>
    <submittedName>
        <fullName evidence="1">Uncharacterized protein</fullName>
    </submittedName>
</protein>
<dbReference type="EMBL" id="JAFNEN010000580">
    <property type="protein sequence ID" value="KAG8180161.1"/>
    <property type="molecule type" value="Genomic_DNA"/>
</dbReference>
<evidence type="ECO:0000313" key="1">
    <source>
        <dbReference type="EMBL" id="KAG8180161.1"/>
    </source>
</evidence>